<protein>
    <recommendedName>
        <fullName evidence="3">VOC domain-containing protein</fullName>
    </recommendedName>
</protein>
<evidence type="ECO:0000313" key="2">
    <source>
        <dbReference type="Proteomes" id="UP000199092"/>
    </source>
</evidence>
<dbReference type="InterPro" id="IPR029068">
    <property type="entry name" value="Glyas_Bleomycin-R_OHBP_Dase"/>
</dbReference>
<accession>A0A1H1W9N0</accession>
<dbReference type="OrthoDB" id="5119162at2"/>
<evidence type="ECO:0000313" key="1">
    <source>
        <dbReference type="EMBL" id="SDS93371.1"/>
    </source>
</evidence>
<dbReference type="Proteomes" id="UP000199092">
    <property type="component" value="Chromosome I"/>
</dbReference>
<dbReference type="EMBL" id="LT629749">
    <property type="protein sequence ID" value="SDS93371.1"/>
    <property type="molecule type" value="Genomic_DNA"/>
</dbReference>
<dbReference type="AlphaFoldDB" id="A0A1H1W9N0"/>
<organism evidence="1 2">
    <name type="scientific">Friedmanniella luteola</name>
    <dbReference type="NCBI Taxonomy" id="546871"/>
    <lineage>
        <taxon>Bacteria</taxon>
        <taxon>Bacillati</taxon>
        <taxon>Actinomycetota</taxon>
        <taxon>Actinomycetes</taxon>
        <taxon>Propionibacteriales</taxon>
        <taxon>Nocardioidaceae</taxon>
        <taxon>Friedmanniella</taxon>
    </lineage>
</organism>
<dbReference type="SUPFAM" id="SSF54593">
    <property type="entry name" value="Glyoxalase/Bleomycin resistance protein/Dihydroxybiphenyl dioxygenase"/>
    <property type="match status" value="1"/>
</dbReference>
<sequence length="80" mass="8138">MLSTRLAPEPTWLVTSVDEAVRVVVAAGGALVAAPVAVPVGRLAVVSDPFGNRLVLLDPSVGRYVTDDAGRVTGVQPTSG</sequence>
<name>A0A1H1W9N0_9ACTN</name>
<keyword evidence="2" id="KW-1185">Reference proteome</keyword>
<dbReference type="STRING" id="546871.SAMN04488543_2672"/>
<evidence type="ECO:0008006" key="3">
    <source>
        <dbReference type="Google" id="ProtNLM"/>
    </source>
</evidence>
<dbReference type="Gene3D" id="3.10.180.10">
    <property type="entry name" value="2,3-Dihydroxybiphenyl 1,2-Dioxygenase, domain 1"/>
    <property type="match status" value="1"/>
</dbReference>
<proteinExistence type="predicted"/>
<reference evidence="1 2" key="1">
    <citation type="submission" date="2016-10" db="EMBL/GenBank/DDBJ databases">
        <authorList>
            <person name="de Groot N.N."/>
        </authorList>
    </citation>
    <scope>NUCLEOTIDE SEQUENCE [LARGE SCALE GENOMIC DNA]</scope>
    <source>
        <strain evidence="1 2">DSM 21741</strain>
    </source>
</reference>
<dbReference type="RefSeq" id="WP_091413406.1">
    <property type="nucleotide sequence ID" value="NZ_LT629749.1"/>
</dbReference>
<gene>
    <name evidence="1" type="ORF">SAMN04488543_2672</name>
</gene>